<dbReference type="EMBL" id="CP111024">
    <property type="protein sequence ID" value="WAR23611.1"/>
    <property type="molecule type" value="Genomic_DNA"/>
</dbReference>
<dbReference type="PROSITE" id="PS51257">
    <property type="entry name" value="PROKAR_LIPOPROTEIN"/>
    <property type="match status" value="1"/>
</dbReference>
<evidence type="ECO:0000256" key="5">
    <source>
        <dbReference type="ARBA" id="ARBA00023136"/>
    </source>
</evidence>
<proteinExistence type="inferred from homology"/>
<sequence>MAGIRALQMYTHKLIGLAFLAAVGITLLVLGCALEQFNNWWPMFVLIFYLLVPIPTVISRRLSGGYDTASNACVELCIFLTTGIVVSCLALPIVLAHKGTIEPGACGLVTSGSVVVFLTILGYFSVFGNDDFDYSSW</sequence>
<keyword evidence="5 6" id="KW-0472">Membrane</keyword>
<evidence type="ECO:0000256" key="3">
    <source>
        <dbReference type="ARBA" id="ARBA00022692"/>
    </source>
</evidence>
<feature type="transmembrane region" description="Helical" evidence="6">
    <location>
        <begin position="78"/>
        <end position="96"/>
    </location>
</feature>
<evidence type="ECO:0000256" key="2">
    <source>
        <dbReference type="ARBA" id="ARBA00005645"/>
    </source>
</evidence>
<evidence type="ECO:0000313" key="7">
    <source>
        <dbReference type="EMBL" id="WAR23611.1"/>
    </source>
</evidence>
<feature type="transmembrane region" description="Helical" evidence="6">
    <location>
        <begin position="14"/>
        <end position="33"/>
    </location>
</feature>
<evidence type="ECO:0000256" key="4">
    <source>
        <dbReference type="ARBA" id="ARBA00022989"/>
    </source>
</evidence>
<feature type="transmembrane region" description="Helical" evidence="6">
    <location>
        <begin position="108"/>
        <end position="127"/>
    </location>
</feature>
<organism evidence="7 8">
    <name type="scientific">Mya arenaria</name>
    <name type="common">Soft-shell clam</name>
    <dbReference type="NCBI Taxonomy" id="6604"/>
    <lineage>
        <taxon>Eukaryota</taxon>
        <taxon>Metazoa</taxon>
        <taxon>Spiralia</taxon>
        <taxon>Lophotrochozoa</taxon>
        <taxon>Mollusca</taxon>
        <taxon>Bivalvia</taxon>
        <taxon>Autobranchia</taxon>
        <taxon>Heteroconchia</taxon>
        <taxon>Euheterodonta</taxon>
        <taxon>Imparidentia</taxon>
        <taxon>Neoheterodontei</taxon>
        <taxon>Myida</taxon>
        <taxon>Myoidea</taxon>
        <taxon>Myidae</taxon>
        <taxon>Mya</taxon>
    </lineage>
</organism>
<accession>A0ABY7FRU2</accession>
<evidence type="ECO:0000256" key="6">
    <source>
        <dbReference type="SAM" id="Phobius"/>
    </source>
</evidence>
<evidence type="ECO:0000256" key="1">
    <source>
        <dbReference type="ARBA" id="ARBA00004141"/>
    </source>
</evidence>
<name>A0ABY7FRU2_MYAAR</name>
<keyword evidence="3 6" id="KW-0812">Transmembrane</keyword>
<reference evidence="7" key="1">
    <citation type="submission" date="2022-11" db="EMBL/GenBank/DDBJ databases">
        <title>Centuries of genome instability and evolution in soft-shell clam transmissible cancer (bioRxiv).</title>
        <authorList>
            <person name="Hart S.F.M."/>
            <person name="Yonemitsu M.A."/>
            <person name="Giersch R.M."/>
            <person name="Beal B.F."/>
            <person name="Arriagada G."/>
            <person name="Davis B.W."/>
            <person name="Ostrander E.A."/>
            <person name="Goff S.P."/>
            <person name="Metzger M.J."/>
        </authorList>
    </citation>
    <scope>NUCLEOTIDE SEQUENCE</scope>
    <source>
        <strain evidence="7">MELC-2E11</strain>
        <tissue evidence="7">Siphon/mantle</tissue>
    </source>
</reference>
<protein>
    <submittedName>
        <fullName evidence="7">OBRG-like protein</fullName>
    </submittedName>
</protein>
<keyword evidence="4 6" id="KW-1133">Transmembrane helix</keyword>
<dbReference type="PANTHER" id="PTHR12050">
    <property type="entry name" value="LEPTIN RECEPTOR-RELATED"/>
    <property type="match status" value="1"/>
</dbReference>
<comment type="similarity">
    <text evidence="2">Belongs to the OB-RGRP/VPS55 family.</text>
</comment>
<keyword evidence="8" id="KW-1185">Reference proteome</keyword>
<evidence type="ECO:0000313" key="8">
    <source>
        <dbReference type="Proteomes" id="UP001164746"/>
    </source>
</evidence>
<dbReference type="InterPro" id="IPR007262">
    <property type="entry name" value="Vps55/LEPROT"/>
</dbReference>
<gene>
    <name evidence="7" type="ORF">MAR_037280</name>
</gene>
<dbReference type="Proteomes" id="UP001164746">
    <property type="component" value="Chromosome 13"/>
</dbReference>
<comment type="subcellular location">
    <subcellularLocation>
        <location evidence="1">Membrane</location>
        <topology evidence="1">Multi-pass membrane protein</topology>
    </subcellularLocation>
</comment>
<feature type="transmembrane region" description="Helical" evidence="6">
    <location>
        <begin position="40"/>
        <end position="58"/>
    </location>
</feature>
<dbReference type="Pfam" id="PF04133">
    <property type="entry name" value="Vps55"/>
    <property type="match status" value="1"/>
</dbReference>
<dbReference type="PANTHER" id="PTHR12050:SF0">
    <property type="entry name" value="RH04491P"/>
    <property type="match status" value="1"/>
</dbReference>